<dbReference type="PIRSF" id="PIRSF033199">
    <property type="entry name" value="UCP033199"/>
    <property type="match status" value="1"/>
</dbReference>
<comment type="caution">
    <text evidence="1">The sequence shown here is derived from an EMBL/GenBank/DDBJ whole genome shotgun (WGS) entry which is preliminary data.</text>
</comment>
<dbReference type="Pfam" id="PF09966">
    <property type="entry name" value="DUF2200"/>
    <property type="match status" value="1"/>
</dbReference>
<sequence length="116" mass="13584">MKNEKVFKMKFSVLYPLLINKAVKKQRTQEEVNTVITWLTGYSSQDILQLLNTEITYEDFFKHAPHMNPNRALITGKICGITIESIEDPMMKEIRYLDKLIDELAKGRPLEKILRN</sequence>
<dbReference type="InterPro" id="IPR014580">
    <property type="entry name" value="UCP033199"/>
</dbReference>
<gene>
    <name evidence="1" type="ORF">IAA16_05145</name>
</gene>
<dbReference type="InterPro" id="IPR023204">
    <property type="entry name" value="SP1917_dom_sf"/>
</dbReference>
<proteinExistence type="predicted"/>
<protein>
    <submittedName>
        <fullName evidence="1">DUF2200 domain-containing protein</fullName>
    </submittedName>
</protein>
<evidence type="ECO:0000313" key="2">
    <source>
        <dbReference type="Proteomes" id="UP000823914"/>
    </source>
</evidence>
<dbReference type="Proteomes" id="UP000823914">
    <property type="component" value="Unassembled WGS sequence"/>
</dbReference>
<dbReference type="Gene3D" id="1.10.8.290">
    <property type="entry name" value="uncharacterized protein sp1917 domain"/>
    <property type="match status" value="1"/>
</dbReference>
<evidence type="ECO:0000313" key="1">
    <source>
        <dbReference type="EMBL" id="MBU3849933.1"/>
    </source>
</evidence>
<dbReference type="AlphaFoldDB" id="A0A9E2P0J7"/>
<dbReference type="EMBL" id="JAHLFV010000121">
    <property type="protein sequence ID" value="MBU3849933.1"/>
    <property type="molecule type" value="Genomic_DNA"/>
</dbReference>
<organism evidence="1 2">
    <name type="scientific">Candidatus Treponema excrementipullorum</name>
    <dbReference type="NCBI Taxonomy" id="2838768"/>
    <lineage>
        <taxon>Bacteria</taxon>
        <taxon>Pseudomonadati</taxon>
        <taxon>Spirochaetota</taxon>
        <taxon>Spirochaetia</taxon>
        <taxon>Spirochaetales</taxon>
        <taxon>Treponemataceae</taxon>
        <taxon>Treponema</taxon>
    </lineage>
</organism>
<reference evidence="1" key="1">
    <citation type="journal article" date="2021" name="PeerJ">
        <title>Extensive microbial diversity within the chicken gut microbiome revealed by metagenomics and culture.</title>
        <authorList>
            <person name="Gilroy R."/>
            <person name="Ravi A."/>
            <person name="Getino M."/>
            <person name="Pursley I."/>
            <person name="Horton D.L."/>
            <person name="Alikhan N.F."/>
            <person name="Baker D."/>
            <person name="Gharbi K."/>
            <person name="Hall N."/>
            <person name="Watson M."/>
            <person name="Adriaenssens E.M."/>
            <person name="Foster-Nyarko E."/>
            <person name="Jarju S."/>
            <person name="Secka A."/>
            <person name="Antonio M."/>
            <person name="Oren A."/>
            <person name="Chaudhuri R.R."/>
            <person name="La Ragione R."/>
            <person name="Hildebrand F."/>
            <person name="Pallen M.J."/>
        </authorList>
    </citation>
    <scope>NUCLEOTIDE SEQUENCE</scope>
    <source>
        <strain evidence="1">Gambia15-2214</strain>
    </source>
</reference>
<name>A0A9E2P0J7_9SPIR</name>
<accession>A0A9E2P0J7</accession>
<reference evidence="1" key="2">
    <citation type="submission" date="2021-04" db="EMBL/GenBank/DDBJ databases">
        <authorList>
            <person name="Gilroy R."/>
        </authorList>
    </citation>
    <scope>NUCLEOTIDE SEQUENCE</scope>
    <source>
        <strain evidence="1">Gambia15-2214</strain>
    </source>
</reference>